<organism evidence="3 4">
    <name type="scientific">Candidatus Magasanikbacteria bacterium GW2011_GWA2_56_11</name>
    <dbReference type="NCBI Taxonomy" id="1619044"/>
    <lineage>
        <taxon>Bacteria</taxon>
        <taxon>Candidatus Magasanikiibacteriota</taxon>
    </lineage>
</organism>
<evidence type="ECO:0000313" key="4">
    <source>
        <dbReference type="Proteomes" id="UP000033870"/>
    </source>
</evidence>
<dbReference type="EMBL" id="LCRX01000013">
    <property type="protein sequence ID" value="KKW41858.1"/>
    <property type="molecule type" value="Genomic_DNA"/>
</dbReference>
<comment type="caution">
    <text evidence="3">The sequence shown here is derived from an EMBL/GenBank/DDBJ whole genome shotgun (WGS) entry which is preliminary data.</text>
</comment>
<proteinExistence type="predicted"/>
<evidence type="ECO:0000259" key="2">
    <source>
        <dbReference type="Pfam" id="PF13439"/>
    </source>
</evidence>
<name>A0A0G1YEE5_9BACT</name>
<accession>A0A0G1YEE5</accession>
<dbReference type="GO" id="GO:0016758">
    <property type="term" value="F:hexosyltransferase activity"/>
    <property type="evidence" value="ECO:0007669"/>
    <property type="project" value="TreeGrafter"/>
</dbReference>
<dbReference type="Pfam" id="PF00534">
    <property type="entry name" value="Glycos_transf_1"/>
    <property type="match status" value="1"/>
</dbReference>
<dbReference type="SUPFAM" id="SSF53756">
    <property type="entry name" value="UDP-Glycosyltransferase/glycogen phosphorylase"/>
    <property type="match status" value="1"/>
</dbReference>
<gene>
    <name evidence="3" type="ORF">UY92_C0013G0057</name>
</gene>
<protein>
    <submittedName>
        <fullName evidence="3">Glycosyltransferase</fullName>
    </submittedName>
</protein>
<dbReference type="PANTHER" id="PTHR45947:SF3">
    <property type="entry name" value="SULFOQUINOVOSYL TRANSFERASE SQD2"/>
    <property type="match status" value="1"/>
</dbReference>
<dbReference type="InterPro" id="IPR050194">
    <property type="entry name" value="Glycosyltransferase_grp1"/>
</dbReference>
<evidence type="ECO:0000313" key="3">
    <source>
        <dbReference type="EMBL" id="KKW41858.1"/>
    </source>
</evidence>
<dbReference type="InterPro" id="IPR028098">
    <property type="entry name" value="Glyco_trans_4-like_N"/>
</dbReference>
<feature type="domain" description="Glycosyl transferase family 1" evidence="1">
    <location>
        <begin position="186"/>
        <end position="347"/>
    </location>
</feature>
<dbReference type="InterPro" id="IPR001296">
    <property type="entry name" value="Glyco_trans_1"/>
</dbReference>
<dbReference type="Proteomes" id="UP000033870">
    <property type="component" value="Unassembled WGS sequence"/>
</dbReference>
<dbReference type="PANTHER" id="PTHR45947">
    <property type="entry name" value="SULFOQUINOVOSYL TRANSFERASE SQD2"/>
    <property type="match status" value="1"/>
</dbReference>
<sequence>MSRRRILVFAPAYLPLLGGAEIALREIMRRLPGYEFTLITARLRPDLPTEDKSDHILVRRVGSGRRGDLWRLVVSGPSLACQMGPFDAVWAMMASYGGFAALRYIKKRETPFLLTLQEGDSFGHIYRHVWWCWPYFLRIFRRARIIQAISAHLAAWARRRAAQVPVEVVPNGVDARLFSPGTAPAVRQRHGIPEAAPLVISVSRLVKKNGVSDLIEALAYLPADCHLMLVGSGALRTALERRARRLGLAGRVHFVGQVPYEKLPEYLRAATVFCRLSRSEGLGNAFIEALSAGLPVVGTAVGGIRDFLQDGETGLMCERANPRAAARMIARLLNDPGLARELGRNGRALVESHYTWDTVAIRMDSIFSRLTEKHV</sequence>
<dbReference type="Gene3D" id="3.40.50.2000">
    <property type="entry name" value="Glycogen Phosphorylase B"/>
    <property type="match status" value="2"/>
</dbReference>
<dbReference type="CDD" id="cd03801">
    <property type="entry name" value="GT4_PimA-like"/>
    <property type="match status" value="1"/>
</dbReference>
<dbReference type="STRING" id="1619044.UY92_C0013G0057"/>
<feature type="domain" description="Glycosyltransferase subfamily 4-like N-terminal" evidence="2">
    <location>
        <begin position="18"/>
        <end position="175"/>
    </location>
</feature>
<dbReference type="AlphaFoldDB" id="A0A0G1YEE5"/>
<dbReference type="Pfam" id="PF13439">
    <property type="entry name" value="Glyco_transf_4"/>
    <property type="match status" value="1"/>
</dbReference>
<reference evidence="3 4" key="1">
    <citation type="journal article" date="2015" name="Nature">
        <title>rRNA introns, odd ribosomes, and small enigmatic genomes across a large radiation of phyla.</title>
        <authorList>
            <person name="Brown C.T."/>
            <person name="Hug L.A."/>
            <person name="Thomas B.C."/>
            <person name="Sharon I."/>
            <person name="Castelle C.J."/>
            <person name="Singh A."/>
            <person name="Wilkins M.J."/>
            <person name="Williams K.H."/>
            <person name="Banfield J.F."/>
        </authorList>
    </citation>
    <scope>NUCLEOTIDE SEQUENCE [LARGE SCALE GENOMIC DNA]</scope>
</reference>
<evidence type="ECO:0000259" key="1">
    <source>
        <dbReference type="Pfam" id="PF00534"/>
    </source>
</evidence>
<keyword evidence="3" id="KW-0808">Transferase</keyword>